<evidence type="ECO:0000313" key="2">
    <source>
        <dbReference type="EMBL" id="KZR99581.1"/>
    </source>
</evidence>
<feature type="region of interest" description="Disordered" evidence="1">
    <location>
        <begin position="23"/>
        <end position="46"/>
    </location>
</feature>
<organism evidence="2 3">
    <name type="scientific">Daphnia magna</name>
    <dbReference type="NCBI Taxonomy" id="35525"/>
    <lineage>
        <taxon>Eukaryota</taxon>
        <taxon>Metazoa</taxon>
        <taxon>Ecdysozoa</taxon>
        <taxon>Arthropoda</taxon>
        <taxon>Crustacea</taxon>
        <taxon>Branchiopoda</taxon>
        <taxon>Diplostraca</taxon>
        <taxon>Cladocera</taxon>
        <taxon>Anomopoda</taxon>
        <taxon>Daphniidae</taxon>
        <taxon>Daphnia</taxon>
    </lineage>
</organism>
<name>A0A164H0V4_9CRUS</name>
<gene>
    <name evidence="2" type="ORF">APZ42_004490</name>
</gene>
<proteinExistence type="predicted"/>
<evidence type="ECO:0000313" key="3">
    <source>
        <dbReference type="Proteomes" id="UP000076858"/>
    </source>
</evidence>
<keyword evidence="3" id="KW-1185">Reference proteome</keyword>
<dbReference type="AlphaFoldDB" id="A0A164H0V4"/>
<feature type="compositionally biased region" description="Polar residues" evidence="1">
    <location>
        <begin position="24"/>
        <end position="46"/>
    </location>
</feature>
<evidence type="ECO:0000256" key="1">
    <source>
        <dbReference type="SAM" id="MobiDB-lite"/>
    </source>
</evidence>
<protein>
    <submittedName>
        <fullName evidence="2">Uncharacterized protein</fullName>
    </submittedName>
</protein>
<dbReference type="EMBL" id="LRGB01013241">
    <property type="protein sequence ID" value="KZR99581.1"/>
    <property type="molecule type" value="Genomic_DNA"/>
</dbReference>
<dbReference type="Proteomes" id="UP000076858">
    <property type="component" value="Unassembled WGS sequence"/>
</dbReference>
<sequence>MKKQSIQELSLIENQTLGAVRQNEIGTSTRKTPYLNRSTRGASYSSPRHYDGGFSSFRSVRPVLHVLKIWPKLVL</sequence>
<accession>A0A164H0V4</accession>
<reference evidence="2 3" key="1">
    <citation type="submission" date="2016-03" db="EMBL/GenBank/DDBJ databases">
        <title>EvidentialGene: Evidence-directed Construction of Genes on Genomes.</title>
        <authorList>
            <person name="Gilbert D.G."/>
            <person name="Choi J.-H."/>
            <person name="Mockaitis K."/>
            <person name="Colbourne J."/>
            <person name="Pfrender M."/>
        </authorList>
    </citation>
    <scope>NUCLEOTIDE SEQUENCE [LARGE SCALE GENOMIC DNA]</scope>
    <source>
        <strain evidence="2 3">Xinb3</strain>
        <tissue evidence="2">Complete organism</tissue>
    </source>
</reference>
<comment type="caution">
    <text evidence="2">The sequence shown here is derived from an EMBL/GenBank/DDBJ whole genome shotgun (WGS) entry which is preliminary data.</text>
</comment>